<dbReference type="AlphaFoldDB" id="Q0RVG9"/>
<geneLocation type="plasmid" evidence="1 2">
    <name>pRHL3</name>
</geneLocation>
<accession>Q0RVG9</accession>
<dbReference type="KEGG" id="rha:RHA1_ro11070"/>
<evidence type="ECO:0000313" key="2">
    <source>
        <dbReference type="Proteomes" id="UP000008710"/>
    </source>
</evidence>
<proteinExistence type="predicted"/>
<keyword evidence="1" id="KW-0614">Plasmid</keyword>
<reference evidence="2" key="1">
    <citation type="journal article" date="2006" name="Proc. Natl. Acad. Sci. U.S.A.">
        <title>The complete genome of Rhodococcus sp. RHA1 provides insights into a catabolic powerhouse.</title>
        <authorList>
            <person name="McLeod M.P."/>
            <person name="Warren R.L."/>
            <person name="Hsiao W.W.L."/>
            <person name="Araki N."/>
            <person name="Myhre M."/>
            <person name="Fernandes C."/>
            <person name="Miyazawa D."/>
            <person name="Wong W."/>
            <person name="Lillquist A.L."/>
            <person name="Wang D."/>
            <person name="Dosanjh M."/>
            <person name="Hara H."/>
            <person name="Petrescu A."/>
            <person name="Morin R.D."/>
            <person name="Yang G."/>
            <person name="Stott J.M."/>
            <person name="Schein J.E."/>
            <person name="Shin H."/>
            <person name="Smailus D."/>
            <person name="Siddiqui A.S."/>
            <person name="Marra M.A."/>
            <person name="Jones S.J.M."/>
            <person name="Holt R."/>
            <person name="Brinkman F.S.L."/>
            <person name="Miyauchi K."/>
            <person name="Fukuda M."/>
            <person name="Davies J.E."/>
            <person name="Mohn W.W."/>
            <person name="Eltis L.D."/>
        </authorList>
    </citation>
    <scope>NUCLEOTIDE SEQUENCE [LARGE SCALE GENOMIC DNA]</scope>
    <source>
        <strain evidence="2">RHA1</strain>
    </source>
</reference>
<dbReference type="HOGENOM" id="CLU_2384221_0_0_11"/>
<dbReference type="Proteomes" id="UP000008710">
    <property type="component" value="Plasmid pRHL3"/>
</dbReference>
<sequence length="94" mass="10140">MRARVNAAGRLLGQSAAHPDPVVHLQQCEPTPVVDRLGSAPRTDDQHSRLTIGAASIPSTSPVRTHLRVGSLCRHAVKALYRLPVSQNEAFETP</sequence>
<organism evidence="1 2">
    <name type="scientific">Rhodococcus jostii (strain RHA1)</name>
    <dbReference type="NCBI Taxonomy" id="101510"/>
    <lineage>
        <taxon>Bacteria</taxon>
        <taxon>Bacillati</taxon>
        <taxon>Actinomycetota</taxon>
        <taxon>Actinomycetes</taxon>
        <taxon>Mycobacteriales</taxon>
        <taxon>Nocardiaceae</taxon>
        <taxon>Rhodococcus</taxon>
    </lineage>
</organism>
<name>Q0RVG9_RHOJR</name>
<gene>
    <name evidence="1" type="ordered locus">RHA1_ro11070</name>
</gene>
<protein>
    <submittedName>
        <fullName evidence="1">Uncharacterized protein</fullName>
    </submittedName>
</protein>
<evidence type="ECO:0000313" key="1">
    <source>
        <dbReference type="EMBL" id="ABH00717.1"/>
    </source>
</evidence>
<dbReference type="EMBL" id="CP000434">
    <property type="protein sequence ID" value="ABH00717.1"/>
    <property type="molecule type" value="Genomic_DNA"/>
</dbReference>